<dbReference type="PANTHER" id="PTHR34475">
    <property type="match status" value="1"/>
</dbReference>
<feature type="transmembrane region" description="Helical" evidence="1">
    <location>
        <begin position="120"/>
        <end position="141"/>
    </location>
</feature>
<dbReference type="STRING" id="274537.BIU88_10725"/>
<keyword evidence="1" id="KW-0472">Membrane</keyword>
<dbReference type="InterPro" id="IPR001387">
    <property type="entry name" value="Cro/C1-type_HTH"/>
</dbReference>
<sequence length="143" mass="15792">MPDETLDRSSLERLVRALKQARVQRSLSVDEIARLIKIRSAHIEKIEEGDFTFLPPLYVHSYLKKYAAELGVGDDALLDACRKELGIAASNFSIPPPAQVVLENPRQSGAAPNGKERARLIVVAAAVVAIMIALMLLLLFLRF</sequence>
<organism evidence="2 3">
    <name type="scientific">Chlorobaculum limnaeum</name>
    <dbReference type="NCBI Taxonomy" id="274537"/>
    <lineage>
        <taxon>Bacteria</taxon>
        <taxon>Pseudomonadati</taxon>
        <taxon>Chlorobiota</taxon>
        <taxon>Chlorobiia</taxon>
        <taxon>Chlorobiales</taxon>
        <taxon>Chlorobiaceae</taxon>
        <taxon>Chlorobaculum</taxon>
    </lineage>
</organism>
<reference evidence="2" key="1">
    <citation type="submission" date="2016-09" db="EMBL/GenBank/DDBJ databases">
        <title>Genome sequence of Chlorobaculum limnaeum.</title>
        <authorList>
            <person name="Liu Z."/>
            <person name="Tank M."/>
            <person name="Bryant D.A."/>
        </authorList>
    </citation>
    <scope>NUCLEOTIDE SEQUENCE [LARGE SCALE GENOMIC DNA]</scope>
    <source>
        <strain evidence="2">DSM 1677</strain>
    </source>
</reference>
<dbReference type="Proteomes" id="UP000095185">
    <property type="component" value="Chromosome"/>
</dbReference>
<protein>
    <recommendedName>
        <fullName evidence="4">Helix-turn-helix domain-containing protein</fullName>
    </recommendedName>
</protein>
<dbReference type="Pfam" id="PF13413">
    <property type="entry name" value="HTH_25"/>
    <property type="match status" value="1"/>
</dbReference>
<dbReference type="KEGG" id="clz:BIU88_10725"/>
<dbReference type="GO" id="GO:0003677">
    <property type="term" value="F:DNA binding"/>
    <property type="evidence" value="ECO:0007669"/>
    <property type="project" value="InterPro"/>
</dbReference>
<dbReference type="InterPro" id="IPR050400">
    <property type="entry name" value="Bact_Cytoskel_RodZ"/>
</dbReference>
<evidence type="ECO:0000256" key="1">
    <source>
        <dbReference type="SAM" id="Phobius"/>
    </source>
</evidence>
<name>A0A1D8D047_CHLLM</name>
<dbReference type="Gene3D" id="1.10.260.40">
    <property type="entry name" value="lambda repressor-like DNA-binding domains"/>
    <property type="match status" value="1"/>
</dbReference>
<keyword evidence="1" id="KW-0812">Transmembrane</keyword>
<dbReference type="EMBL" id="CP017305">
    <property type="protein sequence ID" value="AOS84566.1"/>
    <property type="molecule type" value="Genomic_DNA"/>
</dbReference>
<keyword evidence="3" id="KW-1185">Reference proteome</keyword>
<dbReference type="SUPFAM" id="SSF47413">
    <property type="entry name" value="lambda repressor-like DNA-binding domains"/>
    <property type="match status" value="1"/>
</dbReference>
<gene>
    <name evidence="2" type="ORF">BIU88_10725</name>
</gene>
<proteinExistence type="predicted"/>
<accession>A0A1D8D047</accession>
<keyword evidence="1" id="KW-1133">Transmembrane helix</keyword>
<dbReference type="OrthoDB" id="9790252at2"/>
<dbReference type="InterPro" id="IPR010982">
    <property type="entry name" value="Lambda_DNA-bd_dom_sf"/>
</dbReference>
<evidence type="ECO:0008006" key="4">
    <source>
        <dbReference type="Google" id="ProtNLM"/>
    </source>
</evidence>
<dbReference type="AlphaFoldDB" id="A0A1D8D047"/>
<evidence type="ECO:0000313" key="2">
    <source>
        <dbReference type="EMBL" id="AOS84566.1"/>
    </source>
</evidence>
<evidence type="ECO:0000313" key="3">
    <source>
        <dbReference type="Proteomes" id="UP000095185"/>
    </source>
</evidence>
<dbReference type="PANTHER" id="PTHR34475:SF1">
    <property type="entry name" value="CYTOSKELETON PROTEIN RODZ"/>
    <property type="match status" value="1"/>
</dbReference>
<dbReference type="CDD" id="cd00093">
    <property type="entry name" value="HTH_XRE"/>
    <property type="match status" value="1"/>
</dbReference>